<organism evidence="1 2">
    <name type="scientific">Leptospira interrogans serovar Canicola</name>
    <dbReference type="NCBI Taxonomy" id="211880"/>
    <lineage>
        <taxon>Bacteria</taxon>
        <taxon>Pseudomonadati</taxon>
        <taxon>Spirochaetota</taxon>
        <taxon>Spirochaetia</taxon>
        <taxon>Leptospirales</taxon>
        <taxon>Leptospiraceae</taxon>
        <taxon>Leptospira</taxon>
    </lineage>
</organism>
<dbReference type="AlphaFoldDB" id="A0AAP9WEW3"/>
<protein>
    <submittedName>
        <fullName evidence="1">Uncharacterized protein</fullName>
    </submittedName>
</protein>
<sequence length="77" mass="8965">MHRFYDRSAGHQTLLYGSVLGFGTILNFEIQILESKSLWACLETQRLWKFNNGRNAGKFENPDVMVSCELQHSIRNF</sequence>
<gene>
    <name evidence="1" type="ORF">Lepto782_01565</name>
</gene>
<accession>A0AAP9WEW3</accession>
<proteinExistence type="predicted"/>
<evidence type="ECO:0000313" key="1">
    <source>
        <dbReference type="EMBL" id="QOI44413.1"/>
    </source>
</evidence>
<dbReference type="Proteomes" id="UP000663124">
    <property type="component" value="Chromosome 1"/>
</dbReference>
<dbReference type="EMBL" id="CP043884">
    <property type="protein sequence ID" value="QOI44413.1"/>
    <property type="molecule type" value="Genomic_DNA"/>
</dbReference>
<evidence type="ECO:0000313" key="2">
    <source>
        <dbReference type="Proteomes" id="UP000663124"/>
    </source>
</evidence>
<reference evidence="1" key="1">
    <citation type="submission" date="2019-09" db="EMBL/GenBank/DDBJ databases">
        <title>Comparative Genomics of Leptospira interrogans Reveals Genome Plasticity - A Common Adaptive Strategy for Survival in Various Hosts.</title>
        <authorList>
            <person name="Ramli S.R."/>
            <person name="Bunk B."/>
            <person name="Goris M."/>
            <person name="Bhuju S."/>
            <person name="Jarek M."/>
            <person name="Sproer C."/>
            <person name="Mustakim S."/>
            <person name="Strommenger B."/>
            <person name="Pessler F."/>
        </authorList>
    </citation>
    <scope>NUCLEOTIDE SEQUENCE</scope>
    <source>
        <strain evidence="1">782</strain>
    </source>
</reference>
<dbReference type="GeneID" id="61143649"/>
<dbReference type="RefSeq" id="WP_000554570.1">
    <property type="nucleotide sequence ID" value="NZ_CP043884.1"/>
</dbReference>
<name>A0AAP9WEW3_LEPIR</name>